<reference evidence="4 5" key="1">
    <citation type="submission" date="2015-06" db="EMBL/GenBank/DDBJ databases">
        <title>The Genome Sequence of Enterococcus faecium 131EA1.</title>
        <authorList>
            <consortium name="The Broad Institute Genomics Platform"/>
            <consortium name="The Broad Institute Genome Sequencing Center for Infectious Disease"/>
            <person name="Earl A.M."/>
            <person name="Van Tyne D."/>
            <person name="Lebreton F."/>
            <person name="Saavedra J.T."/>
            <person name="Gilmore M.S."/>
            <person name="Manson Mcguire A."/>
            <person name="Clock S."/>
            <person name="Crupain M."/>
            <person name="Rangan U."/>
            <person name="Young S."/>
            <person name="Abouelleil A."/>
            <person name="Cao P."/>
            <person name="Chapman S.B."/>
            <person name="Griggs A."/>
            <person name="Priest M."/>
            <person name="Shea T."/>
            <person name="Wortman J."/>
            <person name="Nusbaum C."/>
            <person name="Birren B."/>
        </authorList>
    </citation>
    <scope>NUCLEOTIDE SEQUENCE [LARGE SCALE GENOMIC DNA]</scope>
    <source>
        <strain evidence="4 5">131EA1</strain>
    </source>
</reference>
<sequence length="215" mass="25118">MYKAANDLFNRLKLEKKELILKYILDEFGRVGYEATSVRKIASKADLSVGSLYQYFNNKEGMLTVAIEHVFVILDEYVSTINDAPLKLKDRLEIMFEMILKLGKQHPELIIFYNKIPSDKKMITEWVKQFYNNRSFFDVYWSTVKELQNEKEISTKIDPVIYTFIIDTMMLSGELLQNTQYQEIKAKVFLEDSIKSSLILKENVIETLTVLAKGQ</sequence>
<evidence type="ECO:0000313" key="5">
    <source>
        <dbReference type="Proteomes" id="UP000253144"/>
    </source>
</evidence>
<accession>A0A3F3NKM8</accession>
<keyword evidence="1 2" id="KW-0238">DNA-binding</keyword>
<dbReference type="RefSeq" id="WP_049220340.1">
    <property type="nucleotide sequence ID" value="NZ_FXGG01000042.1"/>
</dbReference>
<dbReference type="Proteomes" id="UP000253144">
    <property type="component" value="Unassembled WGS sequence"/>
</dbReference>
<gene>
    <name evidence="4" type="ORF">EB12_02429</name>
</gene>
<feature type="domain" description="HTH tetR-type" evidence="3">
    <location>
        <begin position="14"/>
        <end position="74"/>
    </location>
</feature>
<feature type="DNA-binding region" description="H-T-H motif" evidence="2">
    <location>
        <begin position="37"/>
        <end position="56"/>
    </location>
</feature>
<dbReference type="InterPro" id="IPR009057">
    <property type="entry name" value="Homeodomain-like_sf"/>
</dbReference>
<dbReference type="PANTHER" id="PTHR43479:SF11">
    <property type="entry name" value="ACREF_ENVCD OPERON REPRESSOR-RELATED"/>
    <property type="match status" value="1"/>
</dbReference>
<dbReference type="InterPro" id="IPR001647">
    <property type="entry name" value="HTH_TetR"/>
</dbReference>
<organism evidence="4 5">
    <name type="scientific">Enterococcus faecium</name>
    <name type="common">Streptococcus faecium</name>
    <dbReference type="NCBI Taxonomy" id="1352"/>
    <lineage>
        <taxon>Bacteria</taxon>
        <taxon>Bacillati</taxon>
        <taxon>Bacillota</taxon>
        <taxon>Bacilli</taxon>
        <taxon>Lactobacillales</taxon>
        <taxon>Enterococcaceae</taxon>
        <taxon>Enterococcus</taxon>
    </lineage>
</organism>
<dbReference type="GO" id="GO:0003677">
    <property type="term" value="F:DNA binding"/>
    <property type="evidence" value="ECO:0007669"/>
    <property type="project" value="UniProtKB-UniRule"/>
</dbReference>
<dbReference type="PRINTS" id="PR00455">
    <property type="entry name" value="HTHTETR"/>
</dbReference>
<dbReference type="AlphaFoldDB" id="A0A3F3NKM8"/>
<evidence type="ECO:0000259" key="3">
    <source>
        <dbReference type="PROSITE" id="PS50977"/>
    </source>
</evidence>
<dbReference type="EMBL" id="LEQJ01000015">
    <property type="protein sequence ID" value="RBS28251.1"/>
    <property type="molecule type" value="Genomic_DNA"/>
</dbReference>
<evidence type="ECO:0000256" key="1">
    <source>
        <dbReference type="ARBA" id="ARBA00023125"/>
    </source>
</evidence>
<proteinExistence type="predicted"/>
<dbReference type="PROSITE" id="PS50977">
    <property type="entry name" value="HTH_TETR_2"/>
    <property type="match status" value="1"/>
</dbReference>
<evidence type="ECO:0000256" key="2">
    <source>
        <dbReference type="PROSITE-ProRule" id="PRU00335"/>
    </source>
</evidence>
<dbReference type="InterPro" id="IPR023772">
    <property type="entry name" value="DNA-bd_HTH_TetR-type_CS"/>
</dbReference>
<protein>
    <submittedName>
        <fullName evidence="4">TetR family transcriptional regulator</fullName>
    </submittedName>
</protein>
<dbReference type="Pfam" id="PF00440">
    <property type="entry name" value="TetR_N"/>
    <property type="match status" value="1"/>
</dbReference>
<dbReference type="Gene3D" id="1.10.357.10">
    <property type="entry name" value="Tetracycline Repressor, domain 2"/>
    <property type="match status" value="1"/>
</dbReference>
<dbReference type="PROSITE" id="PS01081">
    <property type="entry name" value="HTH_TETR_1"/>
    <property type="match status" value="1"/>
</dbReference>
<dbReference type="PANTHER" id="PTHR43479">
    <property type="entry name" value="ACREF/ENVCD OPERON REPRESSOR-RELATED"/>
    <property type="match status" value="1"/>
</dbReference>
<dbReference type="SUPFAM" id="SSF46689">
    <property type="entry name" value="Homeodomain-like"/>
    <property type="match status" value="1"/>
</dbReference>
<dbReference type="InterPro" id="IPR050624">
    <property type="entry name" value="HTH-type_Tx_Regulator"/>
</dbReference>
<comment type="caution">
    <text evidence="4">The sequence shown here is derived from an EMBL/GenBank/DDBJ whole genome shotgun (WGS) entry which is preliminary data.</text>
</comment>
<name>A0A3F3NKM8_ENTFC</name>
<evidence type="ECO:0000313" key="4">
    <source>
        <dbReference type="EMBL" id="RBS28251.1"/>
    </source>
</evidence>